<keyword evidence="2" id="KW-1133">Transmembrane helix</keyword>
<dbReference type="Proteomes" id="UP001152561">
    <property type="component" value="Unassembled WGS sequence"/>
</dbReference>
<dbReference type="AlphaFoldDB" id="A0A9Q1RRD9"/>
<evidence type="ECO:0000313" key="5">
    <source>
        <dbReference type="Proteomes" id="UP001152561"/>
    </source>
</evidence>
<gene>
    <name evidence="4" type="ORF">K7X08_010071</name>
</gene>
<evidence type="ECO:0000256" key="2">
    <source>
        <dbReference type="SAM" id="Phobius"/>
    </source>
</evidence>
<accession>A0A9Q1RRD9</accession>
<keyword evidence="2" id="KW-0812">Transmembrane</keyword>
<protein>
    <recommendedName>
        <fullName evidence="3">Retrotransposon Copia-like N-terminal domain-containing protein</fullName>
    </recommendedName>
</protein>
<feature type="region of interest" description="Disordered" evidence="1">
    <location>
        <begin position="1"/>
        <end position="23"/>
    </location>
</feature>
<dbReference type="PANTHER" id="PTHR37610">
    <property type="entry name" value="CCHC-TYPE DOMAIN-CONTAINING PROTEIN"/>
    <property type="match status" value="1"/>
</dbReference>
<sequence length="170" mass="19275">MTTHNNNTPLIPSTTSKGSSRTTFHQDDYAHPCHPLYVHPLYVLGASLVSVLFDRTSYGSLRRTIQVALLVRNKLDLIDGSSQKPNEGSPLSRQWQRCNDLVVSWLTNFLSKDLARSVEYSELARVIWVKLEDRYGKADAARVFELKKNLSHIAQGALDIAFYFNKIKPL</sequence>
<dbReference type="InterPro" id="IPR029472">
    <property type="entry name" value="Copia-like_N"/>
</dbReference>
<feature type="transmembrane region" description="Helical" evidence="2">
    <location>
        <begin position="36"/>
        <end position="53"/>
    </location>
</feature>
<evidence type="ECO:0000256" key="1">
    <source>
        <dbReference type="SAM" id="MobiDB-lite"/>
    </source>
</evidence>
<organism evidence="4 5">
    <name type="scientific">Anisodus acutangulus</name>
    <dbReference type="NCBI Taxonomy" id="402998"/>
    <lineage>
        <taxon>Eukaryota</taxon>
        <taxon>Viridiplantae</taxon>
        <taxon>Streptophyta</taxon>
        <taxon>Embryophyta</taxon>
        <taxon>Tracheophyta</taxon>
        <taxon>Spermatophyta</taxon>
        <taxon>Magnoliopsida</taxon>
        <taxon>eudicotyledons</taxon>
        <taxon>Gunneridae</taxon>
        <taxon>Pentapetalae</taxon>
        <taxon>asterids</taxon>
        <taxon>lamiids</taxon>
        <taxon>Solanales</taxon>
        <taxon>Solanaceae</taxon>
        <taxon>Solanoideae</taxon>
        <taxon>Hyoscyameae</taxon>
        <taxon>Anisodus</taxon>
    </lineage>
</organism>
<name>A0A9Q1RRD9_9SOLA</name>
<keyword evidence="5" id="KW-1185">Reference proteome</keyword>
<dbReference type="OrthoDB" id="1291727at2759"/>
<evidence type="ECO:0000259" key="3">
    <source>
        <dbReference type="Pfam" id="PF14244"/>
    </source>
</evidence>
<evidence type="ECO:0000313" key="4">
    <source>
        <dbReference type="EMBL" id="KAJ8573560.1"/>
    </source>
</evidence>
<keyword evidence="2" id="KW-0472">Membrane</keyword>
<dbReference type="EMBL" id="JAJAGQ010000001">
    <property type="protein sequence ID" value="KAJ8573560.1"/>
    <property type="molecule type" value="Genomic_DNA"/>
</dbReference>
<feature type="domain" description="Retrotransposon Copia-like N-terminal" evidence="3">
    <location>
        <begin position="44"/>
        <end position="86"/>
    </location>
</feature>
<dbReference type="Pfam" id="PF14244">
    <property type="entry name" value="Retrotran_gag_3"/>
    <property type="match status" value="1"/>
</dbReference>
<dbReference type="PANTHER" id="PTHR37610:SF40">
    <property type="entry name" value="OS01G0909600 PROTEIN"/>
    <property type="match status" value="1"/>
</dbReference>
<reference evidence="5" key="1">
    <citation type="journal article" date="2023" name="Proc. Natl. Acad. Sci. U.S.A.">
        <title>Genomic and structural basis for evolution of tropane alkaloid biosynthesis.</title>
        <authorList>
            <person name="Wanga Y.-J."/>
            <person name="Taina T."/>
            <person name="Yua J.-Y."/>
            <person name="Lia J."/>
            <person name="Xua B."/>
            <person name="Chenc J."/>
            <person name="D'Auriad J.C."/>
            <person name="Huanga J.-P."/>
            <person name="Huanga S.-X."/>
        </authorList>
    </citation>
    <scope>NUCLEOTIDE SEQUENCE [LARGE SCALE GENOMIC DNA]</scope>
    <source>
        <strain evidence="5">cv. KIB-2019</strain>
    </source>
</reference>
<proteinExistence type="predicted"/>
<comment type="caution">
    <text evidence="4">The sequence shown here is derived from an EMBL/GenBank/DDBJ whole genome shotgun (WGS) entry which is preliminary data.</text>
</comment>